<reference evidence="2" key="1">
    <citation type="journal article" date="2023" name="Front. Plant Sci.">
        <title>Chromosomal-level genome assembly of Melastoma candidum provides insights into trichome evolution.</title>
        <authorList>
            <person name="Zhong Y."/>
            <person name="Wu W."/>
            <person name="Sun C."/>
            <person name="Zou P."/>
            <person name="Liu Y."/>
            <person name="Dai S."/>
            <person name="Zhou R."/>
        </authorList>
    </citation>
    <scope>NUCLEOTIDE SEQUENCE [LARGE SCALE GENOMIC DNA]</scope>
</reference>
<dbReference type="EMBL" id="CM042882">
    <property type="protein sequence ID" value="KAI4381659.1"/>
    <property type="molecule type" value="Genomic_DNA"/>
</dbReference>
<keyword evidence="2" id="KW-1185">Reference proteome</keyword>
<dbReference type="Proteomes" id="UP001057402">
    <property type="component" value="Chromosome 3"/>
</dbReference>
<organism evidence="1 2">
    <name type="scientific">Melastoma candidum</name>
    <dbReference type="NCBI Taxonomy" id="119954"/>
    <lineage>
        <taxon>Eukaryota</taxon>
        <taxon>Viridiplantae</taxon>
        <taxon>Streptophyta</taxon>
        <taxon>Embryophyta</taxon>
        <taxon>Tracheophyta</taxon>
        <taxon>Spermatophyta</taxon>
        <taxon>Magnoliopsida</taxon>
        <taxon>eudicotyledons</taxon>
        <taxon>Gunneridae</taxon>
        <taxon>Pentapetalae</taxon>
        <taxon>rosids</taxon>
        <taxon>malvids</taxon>
        <taxon>Myrtales</taxon>
        <taxon>Melastomataceae</taxon>
        <taxon>Melastomatoideae</taxon>
        <taxon>Melastomateae</taxon>
        <taxon>Melastoma</taxon>
    </lineage>
</organism>
<evidence type="ECO:0000313" key="2">
    <source>
        <dbReference type="Proteomes" id="UP001057402"/>
    </source>
</evidence>
<sequence length="129" mass="14130">MMQVMFFVSRLGKGIAPKEEHLDCSVDLFGRAGGLSDALSMVKDSPLAVSPSSSKSLVGACYAQSNAQLAEEVGKMLHETYMDKSELLPVMLHNTYAASGRLIDVGRVRSELDRTNLRKTPYSFLCENL</sequence>
<evidence type="ECO:0000313" key="1">
    <source>
        <dbReference type="EMBL" id="KAI4381659.1"/>
    </source>
</evidence>
<proteinExistence type="predicted"/>
<accession>A0ACB9RRY8</accession>
<name>A0ACB9RRY8_9MYRT</name>
<gene>
    <name evidence="1" type="ORF">MLD38_007716</name>
</gene>
<protein>
    <submittedName>
        <fullName evidence="1">Uncharacterized protein</fullName>
    </submittedName>
</protein>
<comment type="caution">
    <text evidence="1">The sequence shown here is derived from an EMBL/GenBank/DDBJ whole genome shotgun (WGS) entry which is preliminary data.</text>
</comment>